<feature type="binding site" evidence="10">
    <location>
        <position position="323"/>
    </location>
    <ligand>
        <name>ATP</name>
        <dbReference type="ChEBI" id="CHEBI:30616"/>
    </ligand>
</feature>
<dbReference type="EMBL" id="CP146612">
    <property type="protein sequence ID" value="WWX25231.1"/>
    <property type="molecule type" value="Genomic_DNA"/>
</dbReference>
<keyword evidence="7 10" id="KW-0418">Kinase</keyword>
<comment type="caution">
    <text evidence="10">Lacks conserved residue(s) required for the propagation of feature annotation.</text>
</comment>
<accession>A0ABZ2J7W6</accession>
<feature type="binding site" evidence="10">
    <location>
        <begin position="60"/>
        <end position="63"/>
    </location>
    <ligand>
        <name>substrate</name>
    </ligand>
</feature>
<organism evidence="12 13">
    <name type="scientific">Candidatus Dehalogenimonas loeffleri</name>
    <dbReference type="NCBI Taxonomy" id="3127115"/>
    <lineage>
        <taxon>Bacteria</taxon>
        <taxon>Bacillati</taxon>
        <taxon>Chloroflexota</taxon>
        <taxon>Dehalococcoidia</taxon>
        <taxon>Dehalococcoidales</taxon>
        <taxon>Dehalococcoidaceae</taxon>
        <taxon>Dehalogenimonas</taxon>
    </lineage>
</organism>
<dbReference type="InterPro" id="IPR036043">
    <property type="entry name" value="Phosphoglycerate_kinase_sf"/>
</dbReference>
<evidence type="ECO:0000256" key="11">
    <source>
        <dbReference type="RuleBase" id="RU000532"/>
    </source>
</evidence>
<feature type="binding site" evidence="10">
    <location>
        <begin position="21"/>
        <end position="23"/>
    </location>
    <ligand>
        <name>substrate</name>
    </ligand>
</feature>
<keyword evidence="13" id="KW-1185">Reference proteome</keyword>
<proteinExistence type="inferred from homology"/>
<dbReference type="PANTHER" id="PTHR11406">
    <property type="entry name" value="PHOSPHOGLYCERATE KINASE"/>
    <property type="match status" value="1"/>
</dbReference>
<dbReference type="EC" id="2.7.2.3" evidence="3 10"/>
<evidence type="ECO:0000256" key="3">
    <source>
        <dbReference type="ARBA" id="ARBA00013061"/>
    </source>
</evidence>
<evidence type="ECO:0000256" key="5">
    <source>
        <dbReference type="ARBA" id="ARBA00022679"/>
    </source>
</evidence>
<evidence type="ECO:0000256" key="7">
    <source>
        <dbReference type="ARBA" id="ARBA00022777"/>
    </source>
</evidence>
<dbReference type="SUPFAM" id="SSF53748">
    <property type="entry name" value="Phosphoglycerate kinase"/>
    <property type="match status" value="1"/>
</dbReference>
<reference evidence="12 13" key="1">
    <citation type="submission" date="2024-03" db="EMBL/GenBank/DDBJ databases">
        <title>A Dehalogenimonas Isolated from Estuarine Sediments Dihaloeliminates Chlorinated Alkanes.</title>
        <authorList>
            <person name="Yang Y."/>
            <person name="Wang H."/>
        </authorList>
    </citation>
    <scope>NUCLEOTIDE SEQUENCE [LARGE SCALE GENOMIC DNA]</scope>
    <source>
        <strain evidence="12 13">W</strain>
    </source>
</reference>
<dbReference type="PROSITE" id="PS00111">
    <property type="entry name" value="PGLYCERATE_KINASE"/>
    <property type="match status" value="1"/>
</dbReference>
<evidence type="ECO:0000313" key="12">
    <source>
        <dbReference type="EMBL" id="WWX25231.1"/>
    </source>
</evidence>
<comment type="pathway">
    <text evidence="2 10">Carbohydrate degradation; glycolysis; pyruvate from D-glyceraldehyde 3-phosphate: step 2/5.</text>
</comment>
<dbReference type="GO" id="GO:0016301">
    <property type="term" value="F:kinase activity"/>
    <property type="evidence" value="ECO:0007669"/>
    <property type="project" value="UniProtKB-KW"/>
</dbReference>
<dbReference type="RefSeq" id="WP_338737371.1">
    <property type="nucleotide sequence ID" value="NZ_CP146612.1"/>
</dbReference>
<dbReference type="InterPro" id="IPR015911">
    <property type="entry name" value="Phosphoglycerate_kinase_CS"/>
</dbReference>
<evidence type="ECO:0000256" key="6">
    <source>
        <dbReference type="ARBA" id="ARBA00022741"/>
    </source>
</evidence>
<keyword evidence="9 10" id="KW-0324">Glycolysis</keyword>
<sequence>MDTLTIRDVNVNNKRVIVRVDFNVPVNGDGQITDDGRIRASVPTIEYLVERGAKVILMSHLGRPEGHYDPSMSLSITAERLAVIMRHPVRFVGASVGPEVEQAVDAMVGGDITVLENLRFHPEEEANDPQFVAQLASVGDIFVDDAFGTAHRNHASIVGIAEYLPAYAGLLLEKEIISLGHILEKPDRPFCVLFGGAKISDKVKLLENVLDKVDTILVGGGMAATFLKANNYEVGKSIVDENLEAAAKIMAKAKSHNIRLLLPRDVIVTGDLTPDARGVCVPIENIPPLGKIVDIGLLTISVFTKELERCRTVFWNGPMGIYEMPQFSEGTKAMAEVIGRLHATTIIGGGSTAEIVAELKMAEKMSFVSTGGGSSMLFLSGEALPGVEVLQKKKTICDPGRKV</sequence>
<evidence type="ECO:0000256" key="10">
    <source>
        <dbReference type="HAMAP-Rule" id="MF_00145"/>
    </source>
</evidence>
<dbReference type="PRINTS" id="PR00477">
    <property type="entry name" value="PHGLYCKINASE"/>
</dbReference>
<keyword evidence="10" id="KW-0963">Cytoplasm</keyword>
<comment type="catalytic activity">
    <reaction evidence="1 10 11">
        <text>(2R)-3-phosphoglycerate + ATP = (2R)-3-phospho-glyceroyl phosphate + ADP</text>
        <dbReference type="Rhea" id="RHEA:14801"/>
        <dbReference type="ChEBI" id="CHEBI:30616"/>
        <dbReference type="ChEBI" id="CHEBI:57604"/>
        <dbReference type="ChEBI" id="CHEBI:58272"/>
        <dbReference type="ChEBI" id="CHEBI:456216"/>
        <dbReference type="EC" id="2.7.2.3"/>
    </reaction>
</comment>
<evidence type="ECO:0000256" key="4">
    <source>
        <dbReference type="ARBA" id="ARBA00016471"/>
    </source>
</evidence>
<comment type="subunit">
    <text evidence="10">Monomer.</text>
</comment>
<comment type="subcellular location">
    <subcellularLocation>
        <location evidence="10">Cytoplasm</location>
    </subcellularLocation>
</comment>
<dbReference type="Pfam" id="PF00162">
    <property type="entry name" value="PGK"/>
    <property type="match status" value="1"/>
</dbReference>
<keyword evidence="6 10" id="KW-0547">Nucleotide-binding</keyword>
<dbReference type="InterPro" id="IPR001576">
    <property type="entry name" value="Phosphoglycerate_kinase"/>
</dbReference>
<dbReference type="PIRSF" id="PIRSF000724">
    <property type="entry name" value="Pgk"/>
    <property type="match status" value="1"/>
</dbReference>
<dbReference type="HAMAP" id="MF_00145">
    <property type="entry name" value="Phosphoglyc_kinase"/>
    <property type="match status" value="1"/>
</dbReference>
<protein>
    <recommendedName>
        <fullName evidence="4 10">Phosphoglycerate kinase</fullName>
        <ecNumber evidence="3 10">2.7.2.3</ecNumber>
    </recommendedName>
</protein>
<feature type="binding site" evidence="10">
    <location>
        <position position="202"/>
    </location>
    <ligand>
        <name>ATP</name>
        <dbReference type="ChEBI" id="CHEBI:30616"/>
    </ligand>
</feature>
<dbReference type="PANTHER" id="PTHR11406:SF23">
    <property type="entry name" value="PHOSPHOGLYCERATE KINASE 1, CHLOROPLASTIC-RELATED"/>
    <property type="match status" value="1"/>
</dbReference>
<keyword evidence="5 10" id="KW-0808">Transferase</keyword>
<dbReference type="InterPro" id="IPR015824">
    <property type="entry name" value="Phosphoglycerate_kinase_N"/>
</dbReference>
<evidence type="ECO:0000256" key="9">
    <source>
        <dbReference type="ARBA" id="ARBA00023152"/>
    </source>
</evidence>
<keyword evidence="8 10" id="KW-0067">ATP-binding</keyword>
<feature type="binding site" evidence="10">
    <location>
        <position position="119"/>
    </location>
    <ligand>
        <name>substrate</name>
    </ligand>
</feature>
<evidence type="ECO:0000313" key="13">
    <source>
        <dbReference type="Proteomes" id="UP001375370"/>
    </source>
</evidence>
<feature type="binding site" evidence="10">
    <location>
        <position position="37"/>
    </location>
    <ligand>
        <name>substrate</name>
    </ligand>
</feature>
<name>A0ABZ2J7W6_9CHLR</name>
<comment type="similarity">
    <text evidence="10 11">Belongs to the phosphoglycerate kinase family.</text>
</comment>
<dbReference type="Proteomes" id="UP001375370">
    <property type="component" value="Chromosome"/>
</dbReference>
<evidence type="ECO:0000256" key="2">
    <source>
        <dbReference type="ARBA" id="ARBA00004838"/>
    </source>
</evidence>
<evidence type="ECO:0000256" key="1">
    <source>
        <dbReference type="ARBA" id="ARBA00000642"/>
    </source>
</evidence>
<evidence type="ECO:0000256" key="8">
    <source>
        <dbReference type="ARBA" id="ARBA00022840"/>
    </source>
</evidence>
<dbReference type="Gene3D" id="3.40.50.1260">
    <property type="entry name" value="Phosphoglycerate kinase, N-terminal domain"/>
    <property type="match status" value="2"/>
</dbReference>
<gene>
    <name evidence="10" type="primary">pgk</name>
    <name evidence="12" type="ORF">V8247_08225</name>
</gene>
<feature type="binding site" evidence="10">
    <location>
        <position position="152"/>
    </location>
    <ligand>
        <name>substrate</name>
    </ligand>
</feature>